<evidence type="ECO:0000313" key="7">
    <source>
        <dbReference type="Proteomes" id="UP000824089"/>
    </source>
</evidence>
<dbReference type="GO" id="GO:0003824">
    <property type="term" value="F:catalytic activity"/>
    <property type="evidence" value="ECO:0007669"/>
    <property type="project" value="InterPro"/>
</dbReference>
<dbReference type="InterPro" id="IPR010994">
    <property type="entry name" value="RuvA_2-like"/>
</dbReference>
<evidence type="ECO:0000256" key="1">
    <source>
        <dbReference type="ARBA" id="ARBA00022691"/>
    </source>
</evidence>
<reference evidence="6" key="2">
    <citation type="journal article" date="2021" name="PeerJ">
        <title>Extensive microbial diversity within the chicken gut microbiome revealed by metagenomics and culture.</title>
        <authorList>
            <person name="Gilroy R."/>
            <person name="Ravi A."/>
            <person name="Getino M."/>
            <person name="Pursley I."/>
            <person name="Horton D.L."/>
            <person name="Alikhan N.F."/>
            <person name="Baker D."/>
            <person name="Gharbi K."/>
            <person name="Hall N."/>
            <person name="Watson M."/>
            <person name="Adriaenssens E.M."/>
            <person name="Foster-Nyarko E."/>
            <person name="Jarju S."/>
            <person name="Secka A."/>
            <person name="Antonio M."/>
            <person name="Oren A."/>
            <person name="Chaudhuri R.R."/>
            <person name="La Ragione R."/>
            <person name="Hildebrand F."/>
            <person name="Pallen M.J."/>
        </authorList>
    </citation>
    <scope>NUCLEOTIDE SEQUENCE</scope>
    <source>
        <strain evidence="6">CHK195-4489</strain>
    </source>
</reference>
<dbReference type="SUPFAM" id="SSF47781">
    <property type="entry name" value="RuvA domain 2-like"/>
    <property type="match status" value="1"/>
</dbReference>
<dbReference type="InterPro" id="IPR058240">
    <property type="entry name" value="rSAM_sf"/>
</dbReference>
<sequence length="436" mass="49054">MFVFEMYSERVFTKVQIILPKKLETEEKLALMQADAEFEVGSDGDAELTAAAFASAIKGRPAPAKVPKLFLASSCIFNCAYCSCRCGGEERLHYCNSPAELARLAAAAASENGHGVFLSSAIYRNADYTQELLAEASRILREDIGYKGYLHTKIMPGADPALIAKTGQYASRLSVNIEVVHSTVFSRIAKQKNKQNILGPLRQISLQIRQAREEKRPFAVGQTTQLMAGSSDETDRTILTLSDALYRTYRLKRVYYTPFQYRHAAKGYEAENLPMRQTPRWRMTRLYQADRLIQLYGFTPDDVTPENDPYLHQELDPKTTWALRHLDLYPVEVNQADFETLIRVPGIGITYANRILEARRHATVTHELLKKMRISLKRCACFITCDGKYRGGSMLDSSDLWRLLTDGAAQSDGSPASDRQDEPAIQKTGISRDKSL</sequence>
<evidence type="ECO:0000256" key="3">
    <source>
        <dbReference type="ARBA" id="ARBA00023004"/>
    </source>
</evidence>
<protein>
    <submittedName>
        <fullName evidence="6">Biotin synthase</fullName>
    </submittedName>
</protein>
<dbReference type="Gene3D" id="1.10.150.320">
    <property type="entry name" value="Photosystem II 12 kDa extrinsic protein"/>
    <property type="match status" value="1"/>
</dbReference>
<dbReference type="Gene3D" id="3.20.20.70">
    <property type="entry name" value="Aldolase class I"/>
    <property type="match status" value="1"/>
</dbReference>
<keyword evidence="3" id="KW-0408">Iron</keyword>
<evidence type="ECO:0000256" key="4">
    <source>
        <dbReference type="ARBA" id="ARBA00023014"/>
    </source>
</evidence>
<gene>
    <name evidence="6" type="ORF">IAD50_03650</name>
</gene>
<dbReference type="GO" id="GO:0051536">
    <property type="term" value="F:iron-sulfur cluster binding"/>
    <property type="evidence" value="ECO:0007669"/>
    <property type="project" value="UniProtKB-KW"/>
</dbReference>
<dbReference type="GO" id="GO:0046872">
    <property type="term" value="F:metal ion binding"/>
    <property type="evidence" value="ECO:0007669"/>
    <property type="project" value="UniProtKB-KW"/>
</dbReference>
<proteinExistence type="predicted"/>
<organism evidence="6 7">
    <name type="scientific">Candidatus Egerieisoma faecipullorum</name>
    <dbReference type="NCBI Taxonomy" id="2840963"/>
    <lineage>
        <taxon>Bacteria</taxon>
        <taxon>Bacillati</taxon>
        <taxon>Bacillota</taxon>
        <taxon>Clostridia</taxon>
        <taxon>Eubacteriales</taxon>
        <taxon>Clostridiaceae</taxon>
        <taxon>Clostridiaceae incertae sedis</taxon>
        <taxon>Candidatus Egerieisoma</taxon>
    </lineage>
</organism>
<keyword evidence="4" id="KW-0411">Iron-sulfur</keyword>
<evidence type="ECO:0000256" key="2">
    <source>
        <dbReference type="ARBA" id="ARBA00022723"/>
    </source>
</evidence>
<feature type="region of interest" description="Disordered" evidence="5">
    <location>
        <begin position="408"/>
        <end position="436"/>
    </location>
</feature>
<keyword evidence="2" id="KW-0479">Metal-binding</keyword>
<comment type="caution">
    <text evidence="6">The sequence shown here is derived from an EMBL/GenBank/DDBJ whole genome shotgun (WGS) entry which is preliminary data.</text>
</comment>
<dbReference type="AlphaFoldDB" id="A0A9D1L9Z2"/>
<evidence type="ECO:0000256" key="5">
    <source>
        <dbReference type="SAM" id="MobiDB-lite"/>
    </source>
</evidence>
<dbReference type="InterPro" id="IPR023874">
    <property type="entry name" value="DNA_rSAM_put"/>
</dbReference>
<dbReference type="InterPro" id="IPR013785">
    <property type="entry name" value="Aldolase_TIM"/>
</dbReference>
<dbReference type="SFLD" id="SFLDG01102">
    <property type="entry name" value="Uncharacterised_Radical_SAM_Su"/>
    <property type="match status" value="1"/>
</dbReference>
<keyword evidence="1" id="KW-0949">S-adenosyl-L-methionine</keyword>
<dbReference type="EMBL" id="DVMM01000072">
    <property type="protein sequence ID" value="HIU29376.1"/>
    <property type="molecule type" value="Genomic_DNA"/>
</dbReference>
<name>A0A9D1L9Z2_9CLOT</name>
<dbReference type="Proteomes" id="UP000824089">
    <property type="component" value="Unassembled WGS sequence"/>
</dbReference>
<feature type="compositionally biased region" description="Basic and acidic residues" evidence="5">
    <location>
        <begin position="418"/>
        <end position="436"/>
    </location>
</feature>
<evidence type="ECO:0000313" key="6">
    <source>
        <dbReference type="EMBL" id="HIU29376.1"/>
    </source>
</evidence>
<reference evidence="6" key="1">
    <citation type="submission" date="2020-10" db="EMBL/GenBank/DDBJ databases">
        <authorList>
            <person name="Gilroy R."/>
        </authorList>
    </citation>
    <scope>NUCLEOTIDE SEQUENCE</scope>
    <source>
        <strain evidence="6">CHK195-4489</strain>
    </source>
</reference>
<accession>A0A9D1L9Z2</accession>
<dbReference type="InterPro" id="IPR007197">
    <property type="entry name" value="rSAM"/>
</dbReference>
<dbReference type="SFLD" id="SFLDS00029">
    <property type="entry name" value="Radical_SAM"/>
    <property type="match status" value="1"/>
</dbReference>
<dbReference type="SUPFAM" id="SSF102114">
    <property type="entry name" value="Radical SAM enzymes"/>
    <property type="match status" value="1"/>
</dbReference>